<dbReference type="AlphaFoldDB" id="A0A0H5QTR9"/>
<dbReference type="EMBL" id="HACM01004956">
    <property type="protein sequence ID" value="CRZ05398.1"/>
    <property type="molecule type" value="Transcribed_RNA"/>
</dbReference>
<name>A0A0H5QTR9_9EUKA</name>
<accession>A0A0H5QTR9</accession>
<reference evidence="1" key="1">
    <citation type="submission" date="2015-04" db="EMBL/GenBank/DDBJ databases">
        <title>The genome sequence of the plant pathogenic Rhizarian Plasmodiophora brassicae reveals insights in its biotrophic life cycle and the origin of chitin synthesis.</title>
        <authorList>
            <person name="Schwelm A."/>
            <person name="Fogelqvist J."/>
            <person name="Knaust A."/>
            <person name="Julke S."/>
            <person name="Lilja T."/>
            <person name="Dhandapani V."/>
            <person name="Bonilla-Rosso G."/>
            <person name="Karlsson M."/>
            <person name="Shevchenko A."/>
            <person name="Choi S.R."/>
            <person name="Kim H.G."/>
            <person name="Park J.Y."/>
            <person name="Lim Y.P."/>
            <person name="Ludwig-Muller J."/>
            <person name="Dixelius C."/>
        </authorList>
    </citation>
    <scope>NUCLEOTIDE SEQUENCE</scope>
    <source>
        <tissue evidence="1">Potato root galls</tissue>
    </source>
</reference>
<organism evidence="1">
    <name type="scientific">Spongospora subterranea</name>
    <dbReference type="NCBI Taxonomy" id="70186"/>
    <lineage>
        <taxon>Eukaryota</taxon>
        <taxon>Sar</taxon>
        <taxon>Rhizaria</taxon>
        <taxon>Endomyxa</taxon>
        <taxon>Phytomyxea</taxon>
        <taxon>Plasmodiophorida</taxon>
        <taxon>Plasmodiophoridae</taxon>
        <taxon>Spongospora</taxon>
    </lineage>
</organism>
<evidence type="ECO:0000313" key="1">
    <source>
        <dbReference type="EMBL" id="CRZ05398.1"/>
    </source>
</evidence>
<feature type="non-terminal residue" evidence="1">
    <location>
        <position position="1"/>
    </location>
</feature>
<proteinExistence type="predicted"/>
<protein>
    <submittedName>
        <fullName evidence="1">Uncharacterized protein</fullName>
    </submittedName>
</protein>
<feature type="non-terminal residue" evidence="1">
    <location>
        <position position="178"/>
    </location>
</feature>
<sequence length="178" mass="19453">NWATKSLPDLITMQMKEQITRLLTDMSTEDLSVAREDNPGLDGGWHIVIAHVMTIVKKVEVAIEPNPDSTEEGIQKPTEDPSQITQLLEELNLCLTRLQVSTKDITKLIGLVKGYTSSGKIKLLGLSDDQVISRRKLHGLNVLDPTSLPKILLDATTPLLAKAIASRGDPVKVIRNGG</sequence>